<dbReference type="RefSeq" id="WP_128756062.1">
    <property type="nucleotide sequence ID" value="NZ_QOVM01000001.1"/>
</dbReference>
<keyword evidence="5" id="KW-0675">Receptor</keyword>
<keyword evidence="3" id="KW-0998">Cell outer membrane</keyword>
<dbReference type="InterPro" id="IPR008969">
    <property type="entry name" value="CarboxyPept-like_regulatory"/>
</dbReference>
<dbReference type="SUPFAM" id="SSF56935">
    <property type="entry name" value="Porins"/>
    <property type="match status" value="1"/>
</dbReference>
<dbReference type="EMBL" id="QOVM01000001">
    <property type="protein sequence ID" value="RXG24312.1"/>
    <property type="molecule type" value="Genomic_DNA"/>
</dbReference>
<evidence type="ECO:0000313" key="5">
    <source>
        <dbReference type="EMBL" id="RXG24312.1"/>
    </source>
</evidence>
<protein>
    <submittedName>
        <fullName evidence="5">Outer membrane receptor protein involved in Fe transport</fullName>
    </submittedName>
</protein>
<evidence type="ECO:0000256" key="1">
    <source>
        <dbReference type="ARBA" id="ARBA00004442"/>
    </source>
</evidence>
<comment type="subcellular location">
    <subcellularLocation>
        <location evidence="1">Cell outer membrane</location>
    </subcellularLocation>
</comment>
<dbReference type="InterPro" id="IPR036942">
    <property type="entry name" value="Beta-barrel_TonB_sf"/>
</dbReference>
<keyword evidence="6" id="KW-1185">Reference proteome</keyword>
<proteinExistence type="predicted"/>
<keyword evidence="2" id="KW-0472">Membrane</keyword>
<evidence type="ECO:0000256" key="3">
    <source>
        <dbReference type="ARBA" id="ARBA00023237"/>
    </source>
</evidence>
<comment type="caution">
    <text evidence="5">The sequence shown here is derived from an EMBL/GenBank/DDBJ whole genome shotgun (WGS) entry which is preliminary data.</text>
</comment>
<gene>
    <name evidence="5" type="ORF">DSM00_99</name>
</gene>
<dbReference type="Proteomes" id="UP000289238">
    <property type="component" value="Unassembled WGS sequence"/>
</dbReference>
<dbReference type="SUPFAM" id="SSF49464">
    <property type="entry name" value="Carboxypeptidase regulatory domain-like"/>
    <property type="match status" value="1"/>
</dbReference>
<dbReference type="AlphaFoldDB" id="A0A4V1KRB3"/>
<name>A0A4V1KRB3_9FLAO</name>
<reference evidence="5 6" key="1">
    <citation type="submission" date="2018-07" db="EMBL/GenBank/DDBJ databases">
        <title>Leeuwenhoekiella genomics.</title>
        <authorList>
            <person name="Tahon G."/>
            <person name="Willems A."/>
        </authorList>
    </citation>
    <scope>NUCLEOTIDE SEQUENCE [LARGE SCALE GENOMIC DNA]</scope>
    <source>
        <strain evidence="5 6">LMG 22550</strain>
    </source>
</reference>
<dbReference type="GO" id="GO:0009279">
    <property type="term" value="C:cell outer membrane"/>
    <property type="evidence" value="ECO:0007669"/>
    <property type="project" value="UniProtKB-SubCell"/>
</dbReference>
<dbReference type="Pfam" id="PF13620">
    <property type="entry name" value="CarboxypepD_reg"/>
    <property type="match status" value="1"/>
</dbReference>
<feature type="domain" description="Outer membrane protein beta-barrel" evidence="4">
    <location>
        <begin position="374"/>
        <end position="779"/>
    </location>
</feature>
<dbReference type="Gene3D" id="2.40.170.20">
    <property type="entry name" value="TonB-dependent receptor, beta-barrel domain"/>
    <property type="match status" value="1"/>
</dbReference>
<evidence type="ECO:0000256" key="2">
    <source>
        <dbReference type="ARBA" id="ARBA00023136"/>
    </source>
</evidence>
<sequence>MRNTILFYIILAPLALLAQDYDISSKVIDSQKKPVSFANVILLKAKDSSFVKGVVSENDGSCKFSQLDADHYLIKVSFVGYSDFYSEPINLKNSVMLSPFVLKDSPEFLDEVTITAKRPIIQNKVDRMIFEVENTVVSSGTTYDILKRTPGVLVNQDVILVRNRPAQVYINDRKVYLTSQELQRLLEGFAGVNIKSVEVITTPPAKYDAEGGAIININTSKNLSIGYKGSFNASNTVGIVPKYALGTSQYYKTDWLDAYASYTFNSRFDTKTDEGFVQFYNPDGSEKATWEDLFKRDTRTFSHSLNTILDFTLSENEVLSFSANVLHTPKADSDISGRTEIYNAQGELDSLYITQSELNTDRDNLLFSLNYKKQLGEKGATLAALINYIDYTDNQTQSVNTRYFSAQNTLLNTNAFNTIPTQNSQIYTGQLDYVGSLGSLSITSGVKYSGINSNSKQEFSIANGSINQDAILNDNFDYNEDIYALYFSFEKEWEKWSLKAGLRGEYTDANGNSRTLGVVNTQEYLELFPTFYILNNPSDNHSFGFDYSRRIDRPRFQSLNPYRYFLNENNFLEGDPNIQPAIGNKVKFSYTYKNKLTFNLYYDHIENAIARLPFQNNQDLTLRGLNTNLNFERQYSLDIIYSEFVTNWMWMSIYSSFFNMKNEFKKALEDTSNVQQEINSMLLQTQNYFILDSSGTFTSTVALDFLSDYLLGSYKYDSPQFAVNFDLQKTFLDGRLALTFSSEDIFNTRNIRTTSQYRNQNNSFLAMPESQIIRVGVRYKFGNFKLNDNSRSTNVTEEDRLIVE</sequence>
<dbReference type="OrthoDB" id="8764943at2"/>
<organism evidence="5 6">
    <name type="scientific">Leeuwenhoekiella aequorea</name>
    <dbReference type="NCBI Taxonomy" id="283736"/>
    <lineage>
        <taxon>Bacteria</taxon>
        <taxon>Pseudomonadati</taxon>
        <taxon>Bacteroidota</taxon>
        <taxon>Flavobacteriia</taxon>
        <taxon>Flavobacteriales</taxon>
        <taxon>Flavobacteriaceae</taxon>
        <taxon>Leeuwenhoekiella</taxon>
    </lineage>
</organism>
<evidence type="ECO:0000313" key="6">
    <source>
        <dbReference type="Proteomes" id="UP000289238"/>
    </source>
</evidence>
<accession>A0A4V1KRB3</accession>
<evidence type="ECO:0000259" key="4">
    <source>
        <dbReference type="Pfam" id="PF14905"/>
    </source>
</evidence>
<dbReference type="InterPro" id="IPR041700">
    <property type="entry name" value="OMP_b-brl_3"/>
</dbReference>
<dbReference type="Pfam" id="PF14905">
    <property type="entry name" value="OMP_b-brl_3"/>
    <property type="match status" value="1"/>
</dbReference>